<organism evidence="3 4">
    <name type="scientific">Bacillus anthracis</name>
    <name type="common">anthrax bacterium</name>
    <dbReference type="NCBI Taxonomy" id="1392"/>
    <lineage>
        <taxon>Bacteria</taxon>
        <taxon>Bacillati</taxon>
        <taxon>Bacillota</taxon>
        <taxon>Bacilli</taxon>
        <taxon>Bacillales</taxon>
        <taxon>Bacillaceae</taxon>
        <taxon>Bacillus</taxon>
        <taxon>Bacillus cereus group</taxon>
    </lineage>
</organism>
<protein>
    <submittedName>
        <fullName evidence="3">Alpha/beta hydrolase</fullName>
    </submittedName>
</protein>
<comment type="caution">
    <text evidence="3">The sequence shown here is derived from an EMBL/GenBank/DDBJ whole genome shotgun (WGS) entry which is preliminary data.</text>
</comment>
<feature type="domain" description="AB hydrolase-1" evidence="2">
    <location>
        <begin position="42"/>
        <end position="264"/>
    </location>
</feature>
<evidence type="ECO:0000313" key="4">
    <source>
        <dbReference type="Proteomes" id="UP000035904"/>
    </source>
</evidence>
<accession>A0A0J1KTE3</accession>
<dbReference type="GO" id="GO:0016020">
    <property type="term" value="C:membrane"/>
    <property type="evidence" value="ECO:0007669"/>
    <property type="project" value="TreeGrafter"/>
</dbReference>
<dbReference type="Proteomes" id="UP000035904">
    <property type="component" value="Unassembled WGS sequence"/>
</dbReference>
<dbReference type="PANTHER" id="PTHR43798:SF31">
    <property type="entry name" value="AB HYDROLASE SUPERFAMILY PROTEIN YCLE"/>
    <property type="match status" value="1"/>
</dbReference>
<keyword evidence="1 3" id="KW-0378">Hydrolase</keyword>
<sequence length="282" mass="32402">MWEKYYIETDRGKFEYFQKGEGKPLCVTHLYSEFNSNGNLFASAFTNHYTVYLINLRGCGNSTHDTTKYNLGMVDAVRDLEAIREALNFKDWTYAGHSTGGMLALQYAIMCPEGLVKIIAGGLCASAEYMNHKNSIYCRDNDQNARLREIFAVLRDVASTIDERRAVNKEWTMMSLYNESAYDEMIARPNSGKTVSKRLDYFSYKELPTFDLRLQLENVNIQAHIYAGIYDAQCPHEFAVEVAELMPNAIMSTFEYSNHFPFIEEEEEFIKFVESTVCHVNG</sequence>
<gene>
    <name evidence="3" type="ORF">ABW01_08255</name>
</gene>
<dbReference type="Pfam" id="PF00561">
    <property type="entry name" value="Abhydrolase_1"/>
    <property type="match status" value="1"/>
</dbReference>
<dbReference type="Gene3D" id="3.40.50.1820">
    <property type="entry name" value="alpha/beta hydrolase"/>
    <property type="match status" value="1"/>
</dbReference>
<dbReference type="AlphaFoldDB" id="A0A0J1KTE3"/>
<evidence type="ECO:0000259" key="2">
    <source>
        <dbReference type="Pfam" id="PF00561"/>
    </source>
</evidence>
<proteinExistence type="predicted"/>
<dbReference type="SUPFAM" id="SSF53474">
    <property type="entry name" value="alpha/beta-Hydrolases"/>
    <property type="match status" value="1"/>
</dbReference>
<dbReference type="RefSeq" id="WP_002194969.1">
    <property type="nucleotide sequence ID" value="NZ_LDPG01000003.1"/>
</dbReference>
<dbReference type="PANTHER" id="PTHR43798">
    <property type="entry name" value="MONOACYLGLYCEROL LIPASE"/>
    <property type="match status" value="1"/>
</dbReference>
<dbReference type="InterPro" id="IPR050266">
    <property type="entry name" value="AB_hydrolase_sf"/>
</dbReference>
<dbReference type="InterPro" id="IPR029058">
    <property type="entry name" value="AB_hydrolase_fold"/>
</dbReference>
<dbReference type="GO" id="GO:0016787">
    <property type="term" value="F:hydrolase activity"/>
    <property type="evidence" value="ECO:0007669"/>
    <property type="project" value="UniProtKB-KW"/>
</dbReference>
<dbReference type="InterPro" id="IPR000073">
    <property type="entry name" value="AB_hydrolase_1"/>
</dbReference>
<evidence type="ECO:0000256" key="1">
    <source>
        <dbReference type="ARBA" id="ARBA00022801"/>
    </source>
</evidence>
<dbReference type="EMBL" id="LDPG01000003">
    <property type="protein sequence ID" value="KLV19935.1"/>
    <property type="molecule type" value="Genomic_DNA"/>
</dbReference>
<reference evidence="3 4" key="1">
    <citation type="submission" date="2015-05" db="EMBL/GenBank/DDBJ databases">
        <title>Whole genome sequence and identification of bacterial endophytes from Costus igneus.</title>
        <authorList>
            <person name="Lee Y.P."/>
            <person name="Gan H.M."/>
            <person name="Eng W."/>
            <person name="Wheatley M.S."/>
            <person name="Caraballo A."/>
            <person name="Polter S."/>
            <person name="Savka M.A."/>
            <person name="Hudson A.O."/>
        </authorList>
    </citation>
    <scope>NUCLEOTIDE SEQUENCE [LARGE SCALE GENOMIC DNA]</scope>
    <source>
        <strain evidence="3 4">RIT375</strain>
    </source>
</reference>
<dbReference type="Gene3D" id="6.10.140.700">
    <property type="match status" value="1"/>
</dbReference>
<evidence type="ECO:0000313" key="3">
    <source>
        <dbReference type="EMBL" id="KLV19935.1"/>
    </source>
</evidence>
<dbReference type="PATRIC" id="fig|1392.242.peg.4131"/>
<name>A0A0J1KTE3_BACAN</name>